<feature type="signal peptide" evidence="1">
    <location>
        <begin position="1"/>
        <end position="15"/>
    </location>
</feature>
<comment type="caution">
    <text evidence="2">The sequence shown here is derived from an EMBL/GenBank/DDBJ whole genome shotgun (WGS) entry which is preliminary data.</text>
</comment>
<gene>
    <name evidence="2" type="ORF">PECAL_6P13540</name>
</gene>
<keyword evidence="3" id="KW-1185">Reference proteome</keyword>
<evidence type="ECO:0008006" key="4">
    <source>
        <dbReference type="Google" id="ProtNLM"/>
    </source>
</evidence>
<keyword evidence="1" id="KW-0732">Signal</keyword>
<dbReference type="AlphaFoldDB" id="A0A8J2T0H8"/>
<evidence type="ECO:0000313" key="2">
    <source>
        <dbReference type="EMBL" id="CAH0379720.1"/>
    </source>
</evidence>
<organism evidence="2 3">
    <name type="scientific">Pelagomonas calceolata</name>
    <dbReference type="NCBI Taxonomy" id="35677"/>
    <lineage>
        <taxon>Eukaryota</taxon>
        <taxon>Sar</taxon>
        <taxon>Stramenopiles</taxon>
        <taxon>Ochrophyta</taxon>
        <taxon>Pelagophyceae</taxon>
        <taxon>Pelagomonadales</taxon>
        <taxon>Pelagomonadaceae</taxon>
        <taxon>Pelagomonas</taxon>
    </lineage>
</organism>
<protein>
    <recommendedName>
        <fullName evidence="4">Apple domain-containing protein</fullName>
    </recommendedName>
</protein>
<evidence type="ECO:0000313" key="3">
    <source>
        <dbReference type="Proteomes" id="UP000789595"/>
    </source>
</evidence>
<dbReference type="EMBL" id="CAKKNE010000006">
    <property type="protein sequence ID" value="CAH0379720.1"/>
    <property type="molecule type" value="Genomic_DNA"/>
</dbReference>
<reference evidence="2" key="1">
    <citation type="submission" date="2021-11" db="EMBL/GenBank/DDBJ databases">
        <authorList>
            <consortium name="Genoscope - CEA"/>
            <person name="William W."/>
        </authorList>
    </citation>
    <scope>NUCLEOTIDE SEQUENCE</scope>
</reference>
<evidence type="ECO:0000256" key="1">
    <source>
        <dbReference type="SAM" id="SignalP"/>
    </source>
</evidence>
<sequence length="285" mass="30683">MNKLLLLAFAAAGTPLDYHPDAGWCDGPNHPDDCQMDDGIACPSGENAEIAAACWAVCEAKYPNLVAVDITAVDEDDDVYEGMCQCCCSSECTCLSDIESSSLAVQSGLALPGPCSPIPWLACTDEVRTCTMSETNYMSRGSNCNSGNYRRVPGAIAPSDFSFEVCSAACIADVYCIGIETHADHASDIGTYLYWDNCLMIFEDSFEDCPDGDNTFYPKDCQCPPAPTPRPSCFSILGRKECESNDDDDDDDRMRRDEEWFGSDAAARGPLLVVFIGAVAAALAH</sequence>
<proteinExistence type="predicted"/>
<name>A0A8J2T0H8_9STRA</name>
<dbReference type="Proteomes" id="UP000789595">
    <property type="component" value="Unassembled WGS sequence"/>
</dbReference>
<feature type="chain" id="PRO_5035240406" description="Apple domain-containing protein" evidence="1">
    <location>
        <begin position="16"/>
        <end position="285"/>
    </location>
</feature>
<accession>A0A8J2T0H8</accession>